<feature type="transmembrane region" description="Helical" evidence="6">
    <location>
        <begin position="344"/>
        <end position="366"/>
    </location>
</feature>
<dbReference type="Proteomes" id="UP001501676">
    <property type="component" value="Unassembled WGS sequence"/>
</dbReference>
<name>A0ABP6T5V7_9ACTN</name>
<feature type="transmembrane region" description="Helical" evidence="6">
    <location>
        <begin position="164"/>
        <end position="183"/>
    </location>
</feature>
<dbReference type="InterPro" id="IPR050367">
    <property type="entry name" value="APC_superfamily"/>
</dbReference>
<dbReference type="RefSeq" id="WP_345731464.1">
    <property type="nucleotide sequence ID" value="NZ_BAAAYN010000042.1"/>
</dbReference>
<dbReference type="Pfam" id="PF13520">
    <property type="entry name" value="AA_permease_2"/>
    <property type="match status" value="1"/>
</dbReference>
<comment type="subcellular location">
    <subcellularLocation>
        <location evidence="1">Cell membrane</location>
        <topology evidence="1">Multi-pass membrane protein</topology>
    </subcellularLocation>
</comment>
<dbReference type="InterPro" id="IPR002293">
    <property type="entry name" value="AA/rel_permease1"/>
</dbReference>
<gene>
    <name evidence="7" type="ORF">GCM10020369_58460</name>
</gene>
<feature type="transmembrane region" description="Helical" evidence="6">
    <location>
        <begin position="372"/>
        <end position="396"/>
    </location>
</feature>
<dbReference type="EMBL" id="BAAAYN010000042">
    <property type="protein sequence ID" value="GAA3393331.1"/>
    <property type="molecule type" value="Genomic_DNA"/>
</dbReference>
<dbReference type="PANTHER" id="PTHR42770:SF16">
    <property type="entry name" value="AMINO ACID PERMEASE"/>
    <property type="match status" value="1"/>
</dbReference>
<feature type="transmembrane region" description="Helical" evidence="6">
    <location>
        <begin position="242"/>
        <end position="264"/>
    </location>
</feature>
<feature type="transmembrane region" description="Helical" evidence="6">
    <location>
        <begin position="448"/>
        <end position="467"/>
    </location>
</feature>
<evidence type="ECO:0000256" key="3">
    <source>
        <dbReference type="ARBA" id="ARBA00022692"/>
    </source>
</evidence>
<feature type="transmembrane region" description="Helical" evidence="6">
    <location>
        <begin position="99"/>
        <end position="120"/>
    </location>
</feature>
<protein>
    <submittedName>
        <fullName evidence="7">APC family permease</fullName>
    </submittedName>
</protein>
<feature type="transmembrane region" description="Helical" evidence="6">
    <location>
        <begin position="140"/>
        <end position="157"/>
    </location>
</feature>
<reference evidence="8" key="1">
    <citation type="journal article" date="2019" name="Int. J. Syst. Evol. Microbiol.">
        <title>The Global Catalogue of Microorganisms (GCM) 10K type strain sequencing project: providing services to taxonomists for standard genome sequencing and annotation.</title>
        <authorList>
            <consortium name="The Broad Institute Genomics Platform"/>
            <consortium name="The Broad Institute Genome Sequencing Center for Infectious Disease"/>
            <person name="Wu L."/>
            <person name="Ma J."/>
        </authorList>
    </citation>
    <scope>NUCLEOTIDE SEQUENCE [LARGE SCALE GENOMIC DNA]</scope>
    <source>
        <strain evidence="8">JCM 9458</strain>
    </source>
</reference>
<feature type="transmembrane region" description="Helical" evidence="6">
    <location>
        <begin position="56"/>
        <end position="78"/>
    </location>
</feature>
<dbReference type="PANTHER" id="PTHR42770">
    <property type="entry name" value="AMINO ACID TRANSPORTER-RELATED"/>
    <property type="match status" value="1"/>
</dbReference>
<keyword evidence="8" id="KW-1185">Reference proteome</keyword>
<proteinExistence type="predicted"/>
<keyword evidence="3 6" id="KW-0812">Transmembrane</keyword>
<keyword evidence="5 6" id="KW-0472">Membrane</keyword>
<evidence type="ECO:0000256" key="2">
    <source>
        <dbReference type="ARBA" id="ARBA00022475"/>
    </source>
</evidence>
<feature type="transmembrane region" description="Helical" evidence="6">
    <location>
        <begin position="296"/>
        <end position="316"/>
    </location>
</feature>
<sequence>MATATPDRPSLVAASLARSRLGTSQVASFALSAVAPLTVSAGVVPIAFAVTGLTGLPIVFPAVASILALFAVGYIAMVRLVPNAGAFYALITHGLGRQVGVAAAFMAWAGYSCFALALLGSFGAGADGLARDWAGFSAPWWMWALGAWALAGILGLIRIKSVSTVLGVLLLGELLVALMYAAVFLLHPAGGSIPTQTLSPTNLIAPGMGAAIALAVLSFVGFEGPAAYSENTRNQGTVGRAIYTSLAAAAGVYFLFAFALIVTVGQDQIVAVSAEGGANTVFDLAAVHLPAPLVDLGWLFFTTSMFAALVAFRSICDRYQFSLGREGVLPPAFARTSTRTGAPITASLLMSTLSAAVIAVFALTGLDPLLQLFYYGAGLGGFIILALLVLTSIGIVRYFSRIPAEAAQVTRWQGQTAPILATGALLTMLVLVLANFDVLLGVSPHSPLRWALPATVLLPAAGGLVWARILRARQPETYQAIGLGPNAIGRRSTTQAVTETA</sequence>
<evidence type="ECO:0000256" key="4">
    <source>
        <dbReference type="ARBA" id="ARBA00022989"/>
    </source>
</evidence>
<organism evidence="7 8">
    <name type="scientific">Cryptosporangium minutisporangium</name>
    <dbReference type="NCBI Taxonomy" id="113569"/>
    <lineage>
        <taxon>Bacteria</taxon>
        <taxon>Bacillati</taxon>
        <taxon>Actinomycetota</taxon>
        <taxon>Actinomycetes</taxon>
        <taxon>Cryptosporangiales</taxon>
        <taxon>Cryptosporangiaceae</taxon>
        <taxon>Cryptosporangium</taxon>
    </lineage>
</organism>
<keyword evidence="2" id="KW-1003">Cell membrane</keyword>
<evidence type="ECO:0000256" key="1">
    <source>
        <dbReference type="ARBA" id="ARBA00004651"/>
    </source>
</evidence>
<feature type="transmembrane region" description="Helical" evidence="6">
    <location>
        <begin position="203"/>
        <end position="222"/>
    </location>
</feature>
<comment type="caution">
    <text evidence="7">The sequence shown here is derived from an EMBL/GenBank/DDBJ whole genome shotgun (WGS) entry which is preliminary data.</text>
</comment>
<evidence type="ECO:0000256" key="5">
    <source>
        <dbReference type="ARBA" id="ARBA00023136"/>
    </source>
</evidence>
<feature type="transmembrane region" description="Helical" evidence="6">
    <location>
        <begin position="26"/>
        <end position="50"/>
    </location>
</feature>
<accession>A0ABP6T5V7</accession>
<evidence type="ECO:0000313" key="7">
    <source>
        <dbReference type="EMBL" id="GAA3393331.1"/>
    </source>
</evidence>
<evidence type="ECO:0000313" key="8">
    <source>
        <dbReference type="Proteomes" id="UP001501676"/>
    </source>
</evidence>
<keyword evidence="4 6" id="KW-1133">Transmembrane helix</keyword>
<evidence type="ECO:0000256" key="6">
    <source>
        <dbReference type="SAM" id="Phobius"/>
    </source>
</evidence>
<dbReference type="Gene3D" id="1.20.1740.10">
    <property type="entry name" value="Amino acid/polyamine transporter I"/>
    <property type="match status" value="1"/>
</dbReference>
<feature type="transmembrane region" description="Helical" evidence="6">
    <location>
        <begin position="417"/>
        <end position="436"/>
    </location>
</feature>
<dbReference type="PIRSF" id="PIRSF006060">
    <property type="entry name" value="AA_transporter"/>
    <property type="match status" value="1"/>
</dbReference>